<proteinExistence type="predicted"/>
<protein>
    <submittedName>
        <fullName evidence="1">Uncharacterized protein</fullName>
    </submittedName>
</protein>
<organism evidence="1 2">
    <name type="scientific">Leuconostoc pseudomesenteroides</name>
    <dbReference type="NCBI Taxonomy" id="33968"/>
    <lineage>
        <taxon>Bacteria</taxon>
        <taxon>Bacillati</taxon>
        <taxon>Bacillota</taxon>
        <taxon>Bacilli</taxon>
        <taxon>Lactobacillales</taxon>
        <taxon>Lactobacillaceae</taxon>
        <taxon>Leuconostoc</taxon>
    </lineage>
</organism>
<reference evidence="1 2" key="1">
    <citation type="submission" date="2019-06" db="EMBL/GenBank/DDBJ databases">
        <title>Genome analyses of bacteria isolated from kimchi.</title>
        <authorList>
            <person name="Lee S."/>
            <person name="Ahn S."/>
            <person name="Roh S."/>
        </authorList>
    </citation>
    <scope>NUCLEOTIDE SEQUENCE [LARGE SCALE GENOMIC DNA]</scope>
    <source>
        <strain evidence="1 2">CBA3630</strain>
    </source>
</reference>
<sequence>MSSILDEQLRFMALEQNGLMKSILTLGISERDLTLISQRTEDEQIKKIANLKIKQLNSEAINENINIFKKFAHLTGLAASIARRKSSNELKQRYSEASDIEKHKILMILDGKD</sequence>
<gene>
    <name evidence="1" type="ORF">FGL85_04130</name>
</gene>
<dbReference type="RefSeq" id="WP_147651233.1">
    <property type="nucleotide sequence ID" value="NZ_CP042383.1"/>
</dbReference>
<accession>A0A5B8SZR9</accession>
<dbReference type="KEGG" id="lpse:FGL85_04130"/>
<evidence type="ECO:0000313" key="2">
    <source>
        <dbReference type="Proteomes" id="UP000321296"/>
    </source>
</evidence>
<name>A0A5B8SZR9_LEUPS</name>
<dbReference type="Proteomes" id="UP000321296">
    <property type="component" value="Chromosome"/>
</dbReference>
<dbReference type="EMBL" id="CP042383">
    <property type="protein sequence ID" value="QEA41737.1"/>
    <property type="molecule type" value="Genomic_DNA"/>
</dbReference>
<evidence type="ECO:0000313" key="1">
    <source>
        <dbReference type="EMBL" id="QEA41737.1"/>
    </source>
</evidence>
<dbReference type="AlphaFoldDB" id="A0A5B8SZR9"/>